<comment type="caution">
    <text evidence="2">The sequence shown here is derived from an EMBL/GenBank/DDBJ whole genome shotgun (WGS) entry which is preliminary data.</text>
</comment>
<reference evidence="2 3" key="1">
    <citation type="submission" date="2023-06" db="EMBL/GenBank/DDBJ databases">
        <title>SYSU T0a273.</title>
        <authorList>
            <person name="Gao L."/>
            <person name="Fang B.-Z."/>
            <person name="Li W.-J."/>
        </authorList>
    </citation>
    <scope>NUCLEOTIDE SEQUENCE [LARGE SCALE GENOMIC DNA]</scope>
    <source>
        <strain evidence="2 3">SYSU T0a273</strain>
    </source>
</reference>
<evidence type="ECO:0000259" key="1">
    <source>
        <dbReference type="Pfam" id="PF00881"/>
    </source>
</evidence>
<dbReference type="PANTHER" id="PTHR43543">
    <property type="entry name" value="MALONIC SEMIALDEHYDE REDUCTASE RUTE-RELATED"/>
    <property type="match status" value="1"/>
</dbReference>
<dbReference type="EMBL" id="JAUHQB010000002">
    <property type="protein sequence ID" value="MDN4482771.1"/>
    <property type="molecule type" value="Genomic_DNA"/>
</dbReference>
<evidence type="ECO:0000313" key="2">
    <source>
        <dbReference type="EMBL" id="MDN4482771.1"/>
    </source>
</evidence>
<gene>
    <name evidence="2" type="ORF">QQ002_04350</name>
</gene>
<organism evidence="2 3">
    <name type="scientific">Demequina lignilytica</name>
    <dbReference type="NCBI Taxonomy" id="3051663"/>
    <lineage>
        <taxon>Bacteria</taxon>
        <taxon>Bacillati</taxon>
        <taxon>Actinomycetota</taxon>
        <taxon>Actinomycetes</taxon>
        <taxon>Micrococcales</taxon>
        <taxon>Demequinaceae</taxon>
        <taxon>Demequina</taxon>
    </lineage>
</organism>
<evidence type="ECO:0000313" key="3">
    <source>
        <dbReference type="Proteomes" id="UP001172756"/>
    </source>
</evidence>
<dbReference type="PANTHER" id="PTHR43543:SF1">
    <property type="entry name" value="MALONIC SEMIALDEHYDE REDUCTASE RUTE-RELATED"/>
    <property type="match status" value="1"/>
</dbReference>
<dbReference type="Pfam" id="PF00881">
    <property type="entry name" value="Nitroreductase"/>
    <property type="match status" value="1"/>
</dbReference>
<accession>A0AB35MG68</accession>
<dbReference type="Proteomes" id="UP001172756">
    <property type="component" value="Unassembled WGS sequence"/>
</dbReference>
<dbReference type="NCBIfam" id="NF003768">
    <property type="entry name" value="PRK05365.1"/>
    <property type="match status" value="1"/>
</dbReference>
<dbReference type="SUPFAM" id="SSF55469">
    <property type="entry name" value="FMN-dependent nitroreductase-like"/>
    <property type="match status" value="1"/>
</dbReference>
<dbReference type="GO" id="GO:0035527">
    <property type="term" value="F:3-hydroxypropionate dehydrogenase (NADP+) activity"/>
    <property type="evidence" value="ECO:0007669"/>
    <property type="project" value="UniProtKB-EC"/>
</dbReference>
<sequence length="208" mass="22455">MENTNLPEPAAAPFLLSDAARRALFLEARSNVAFADAAVDPTVVRRVWDLAKWGPTSNNTQPLRLVIASSDEAREAVLAAAAPGNRPKLEQAPLIAVAAHDDRFHDHHDVWAGGNPAVFDRFEADPAGRSWIARSGSMLQLGYVIVGLRGEGLAVRPYGGFDRAALDRTLMPEHWRAEVLLGIGYPAEDHGAGDRKGRIPADTAVRVL</sequence>
<dbReference type="InterPro" id="IPR029479">
    <property type="entry name" value="Nitroreductase"/>
</dbReference>
<feature type="domain" description="Nitroreductase" evidence="1">
    <location>
        <begin position="29"/>
        <end position="185"/>
    </location>
</feature>
<dbReference type="EC" id="1.1.1.298" evidence="2"/>
<dbReference type="RefSeq" id="WP_301159820.1">
    <property type="nucleotide sequence ID" value="NZ_JAUHQB010000002.1"/>
</dbReference>
<dbReference type="AlphaFoldDB" id="A0AB35MG68"/>
<dbReference type="Gene3D" id="3.40.109.10">
    <property type="entry name" value="NADH Oxidase"/>
    <property type="match status" value="1"/>
</dbReference>
<proteinExistence type="predicted"/>
<protein>
    <submittedName>
        <fullName evidence="2">Malonic semialdehyde reductase</fullName>
        <ecNumber evidence="2">1.1.1.298</ecNumber>
    </submittedName>
</protein>
<dbReference type="InterPro" id="IPR000415">
    <property type="entry name" value="Nitroreductase-like"/>
</dbReference>
<name>A0AB35MG68_9MICO</name>
<keyword evidence="2" id="KW-0560">Oxidoreductase</keyword>
<dbReference type="InterPro" id="IPR050461">
    <property type="entry name" value="Nitroreductase_HadB/RutE"/>
</dbReference>